<comment type="similarity">
    <text evidence="1">Belongs to the PGI/PMI family.</text>
</comment>
<dbReference type="PROSITE" id="PS51464">
    <property type="entry name" value="SIS"/>
    <property type="match status" value="1"/>
</dbReference>
<feature type="domain" description="SIS" evidence="3">
    <location>
        <begin position="43"/>
        <end position="183"/>
    </location>
</feature>
<dbReference type="NCBIfam" id="TIGR02128">
    <property type="entry name" value="G6PI_arch"/>
    <property type="match status" value="1"/>
</dbReference>
<dbReference type="InterPro" id="IPR019490">
    <property type="entry name" value="Glu6P/Mann6P_isomerase_C"/>
</dbReference>
<dbReference type="EC" id="5.3.1.8" evidence="4"/>
<dbReference type="CDD" id="cd05637">
    <property type="entry name" value="SIS_PGI_PMI_2"/>
    <property type="match status" value="1"/>
</dbReference>
<reference evidence="4" key="1">
    <citation type="submission" date="2020-02" db="EMBL/GenBank/DDBJ databases">
        <authorList>
            <person name="Meier V. D."/>
        </authorList>
    </citation>
    <scope>NUCLEOTIDE SEQUENCE</scope>
    <source>
        <strain evidence="4">AVDCRST_MAG85</strain>
    </source>
</reference>
<evidence type="ECO:0000259" key="3">
    <source>
        <dbReference type="PROSITE" id="PS51464"/>
    </source>
</evidence>
<protein>
    <submittedName>
        <fullName evidence="4">Glucose-6-phosphate isomerase, archaeal II / Mannose-6-phosphate isomerase, archaeal</fullName>
        <ecNumber evidence="4">5.3.1.8</ecNumber>
        <ecNumber evidence="4">5.3.1.9</ecNumber>
    </submittedName>
</protein>
<evidence type="ECO:0000256" key="2">
    <source>
        <dbReference type="ARBA" id="ARBA00023235"/>
    </source>
</evidence>
<name>A0A6J4SCX1_9ACTN</name>
<gene>
    <name evidence="4" type="ORF">AVDCRST_MAG85-1475</name>
</gene>
<dbReference type="Pfam" id="PF10432">
    <property type="entry name" value="bact-PGI_C"/>
    <property type="match status" value="1"/>
</dbReference>
<dbReference type="SUPFAM" id="SSF53697">
    <property type="entry name" value="SIS domain"/>
    <property type="match status" value="1"/>
</dbReference>
<dbReference type="InterPro" id="IPR046348">
    <property type="entry name" value="SIS_dom_sf"/>
</dbReference>
<evidence type="ECO:0000313" key="4">
    <source>
        <dbReference type="EMBL" id="CAA9495979.1"/>
    </source>
</evidence>
<dbReference type="GO" id="GO:0004476">
    <property type="term" value="F:mannose-6-phosphate isomerase activity"/>
    <property type="evidence" value="ECO:0007669"/>
    <property type="project" value="UniProtKB-EC"/>
</dbReference>
<dbReference type="NCBIfam" id="NF006426">
    <property type="entry name" value="PRK08674.1-6"/>
    <property type="match status" value="1"/>
</dbReference>
<dbReference type="AlphaFoldDB" id="A0A6J4SCX1"/>
<dbReference type="EC" id="5.3.1.9" evidence="4"/>
<proteinExistence type="inferred from homology"/>
<dbReference type="GO" id="GO:0005975">
    <property type="term" value="P:carbohydrate metabolic process"/>
    <property type="evidence" value="ECO:0007669"/>
    <property type="project" value="InterPro"/>
</dbReference>
<dbReference type="EMBL" id="CADCVT010000164">
    <property type="protein sequence ID" value="CAA9495979.1"/>
    <property type="molecule type" value="Genomic_DNA"/>
</dbReference>
<sequence>MSSPALDREGIARVDRNSLMADVLAIPEHLRDALWRFESAAGLMEEWDSPGGLIVAGMGGSAIGGGLARAILGDHASRPVAVARAYGLPPWATPDTTVLCASYSGNTEETLACYDAAGFVGARRVVVTSGGKLAEQARADGVPVIPIPGGFQPRAAVAYLTVATLEVAALCGVCTRMNSEVDVAASHVETLCAEWGPDGPDDGLAKTIARGINGTIPLIAGSGLTAPIAYRWKTQLNENAKLPAFSHELPELDHNEIVGWEGVDSLGPFSAIFLDDADLHPRVRHRIELTDWLVEPGAKATFRIETQGRNPVERVFSLVLLGDLVSMYVAVLRGIDPSPVAVIERLKEQLAGR</sequence>
<keyword evidence="2 4" id="KW-0413">Isomerase</keyword>
<evidence type="ECO:0000256" key="1">
    <source>
        <dbReference type="ARBA" id="ARBA00010523"/>
    </source>
</evidence>
<accession>A0A6J4SCX1</accession>
<dbReference type="GO" id="GO:1901135">
    <property type="term" value="P:carbohydrate derivative metabolic process"/>
    <property type="evidence" value="ECO:0007669"/>
    <property type="project" value="InterPro"/>
</dbReference>
<dbReference type="GO" id="GO:0097367">
    <property type="term" value="F:carbohydrate derivative binding"/>
    <property type="evidence" value="ECO:0007669"/>
    <property type="project" value="InterPro"/>
</dbReference>
<dbReference type="InterPro" id="IPR001347">
    <property type="entry name" value="SIS_dom"/>
</dbReference>
<dbReference type="GO" id="GO:0004347">
    <property type="term" value="F:glucose-6-phosphate isomerase activity"/>
    <property type="evidence" value="ECO:0007669"/>
    <property type="project" value="UniProtKB-EC"/>
</dbReference>
<dbReference type="Gene3D" id="3.40.50.10490">
    <property type="entry name" value="Glucose-6-phosphate isomerase like protein, domain 1"/>
    <property type="match status" value="2"/>
</dbReference>
<organism evidence="4">
    <name type="scientific">uncultured Solirubrobacteraceae bacterium</name>
    <dbReference type="NCBI Taxonomy" id="1162706"/>
    <lineage>
        <taxon>Bacteria</taxon>
        <taxon>Bacillati</taxon>
        <taxon>Actinomycetota</taxon>
        <taxon>Thermoleophilia</taxon>
        <taxon>Solirubrobacterales</taxon>
        <taxon>Solirubrobacteraceae</taxon>
        <taxon>environmental samples</taxon>
    </lineage>
</organism>